<keyword evidence="3" id="KW-1185">Reference proteome</keyword>
<name>A1ZC34_MICM2</name>
<dbReference type="AlphaFoldDB" id="A1ZC34"/>
<dbReference type="EMBL" id="AAWS01000001">
    <property type="protein sequence ID" value="EAY31836.1"/>
    <property type="molecule type" value="Genomic_DNA"/>
</dbReference>
<feature type="transmembrane region" description="Helical" evidence="1">
    <location>
        <begin position="93"/>
        <end position="115"/>
    </location>
</feature>
<feature type="transmembrane region" description="Helical" evidence="1">
    <location>
        <begin position="14"/>
        <end position="34"/>
    </location>
</feature>
<reference evidence="2 3" key="1">
    <citation type="submission" date="2007-01" db="EMBL/GenBank/DDBJ databases">
        <authorList>
            <person name="Haygood M."/>
            <person name="Podell S."/>
            <person name="Anderson C."/>
            <person name="Hopkinson B."/>
            <person name="Roe K."/>
            <person name="Barbeau K."/>
            <person name="Gaasterland T."/>
            <person name="Ferriera S."/>
            <person name="Johnson J."/>
            <person name="Kravitz S."/>
            <person name="Beeson K."/>
            <person name="Sutton G."/>
            <person name="Rogers Y.-H."/>
            <person name="Friedman R."/>
            <person name="Frazier M."/>
            <person name="Venter J.C."/>
        </authorList>
    </citation>
    <scope>NUCLEOTIDE SEQUENCE [LARGE SCALE GENOMIC DNA]</scope>
    <source>
        <strain evidence="2 3">ATCC 23134</strain>
    </source>
</reference>
<feature type="transmembrane region" description="Helical" evidence="1">
    <location>
        <begin position="46"/>
        <end position="73"/>
    </location>
</feature>
<organism evidence="2 3">
    <name type="scientific">Microscilla marina ATCC 23134</name>
    <dbReference type="NCBI Taxonomy" id="313606"/>
    <lineage>
        <taxon>Bacteria</taxon>
        <taxon>Pseudomonadati</taxon>
        <taxon>Bacteroidota</taxon>
        <taxon>Cytophagia</taxon>
        <taxon>Cytophagales</taxon>
        <taxon>Microscillaceae</taxon>
        <taxon>Microscilla</taxon>
    </lineage>
</organism>
<evidence type="ECO:0000256" key="1">
    <source>
        <dbReference type="SAM" id="Phobius"/>
    </source>
</evidence>
<sequence>MAFAALFLDRQRPLFFTITGTLLGLGVLVGWLYIRRKKGLSRGFAAMGLILVYMIAWSVFIILLLGFELQVVFKTLREWRLYFFDQTWTVKLLFFFKLTPLLLLIINLAQLSIAFGKGKR</sequence>
<protein>
    <submittedName>
        <fullName evidence="2">Uncharacterized protein</fullName>
    </submittedName>
</protein>
<proteinExistence type="predicted"/>
<evidence type="ECO:0000313" key="2">
    <source>
        <dbReference type="EMBL" id="EAY31836.1"/>
    </source>
</evidence>
<accession>A1ZC34</accession>
<gene>
    <name evidence="2" type="ORF">M23134_01865</name>
</gene>
<keyword evidence="1" id="KW-0812">Transmembrane</keyword>
<comment type="caution">
    <text evidence="2">The sequence shown here is derived from an EMBL/GenBank/DDBJ whole genome shotgun (WGS) entry which is preliminary data.</text>
</comment>
<evidence type="ECO:0000313" key="3">
    <source>
        <dbReference type="Proteomes" id="UP000004095"/>
    </source>
</evidence>
<dbReference type="Proteomes" id="UP000004095">
    <property type="component" value="Unassembled WGS sequence"/>
</dbReference>
<keyword evidence="1" id="KW-1133">Transmembrane helix</keyword>
<keyword evidence="1" id="KW-0472">Membrane</keyword>